<evidence type="ECO:0000313" key="8">
    <source>
        <dbReference type="EMBL" id="KAL0177697.1"/>
    </source>
</evidence>
<evidence type="ECO:0000256" key="4">
    <source>
        <dbReference type="ARBA" id="ARBA00023136"/>
    </source>
</evidence>
<name>A0ABD0PUV9_CIRMR</name>
<evidence type="ECO:0000256" key="5">
    <source>
        <dbReference type="SAM" id="Phobius"/>
    </source>
</evidence>
<reference evidence="8 9" key="1">
    <citation type="submission" date="2024-05" db="EMBL/GenBank/DDBJ databases">
        <title>Genome sequencing and assembly of Indian major carp, Cirrhinus mrigala (Hamilton, 1822).</title>
        <authorList>
            <person name="Mohindra V."/>
            <person name="Chowdhury L.M."/>
            <person name="Lal K."/>
            <person name="Jena J.K."/>
        </authorList>
    </citation>
    <scope>NUCLEOTIDE SEQUENCE [LARGE SCALE GENOMIC DNA]</scope>
    <source>
        <strain evidence="8">CM1030</strain>
        <tissue evidence="8">Blood</tissue>
    </source>
</reference>
<feature type="domain" description="Bicarbonate transporter-like transmembrane" evidence="7">
    <location>
        <begin position="2"/>
        <end position="67"/>
    </location>
</feature>
<dbReference type="Proteomes" id="UP001529510">
    <property type="component" value="Unassembled WGS sequence"/>
</dbReference>
<evidence type="ECO:0000256" key="6">
    <source>
        <dbReference type="SAM" id="SignalP"/>
    </source>
</evidence>
<evidence type="ECO:0000259" key="7">
    <source>
        <dbReference type="Pfam" id="PF00955"/>
    </source>
</evidence>
<dbReference type="AlphaFoldDB" id="A0ABD0PUV9"/>
<dbReference type="PANTHER" id="PTHR11453">
    <property type="entry name" value="ANION EXCHANGE PROTEIN"/>
    <property type="match status" value="1"/>
</dbReference>
<evidence type="ECO:0000256" key="3">
    <source>
        <dbReference type="ARBA" id="ARBA00022989"/>
    </source>
</evidence>
<evidence type="ECO:0000256" key="1">
    <source>
        <dbReference type="ARBA" id="ARBA00004141"/>
    </source>
</evidence>
<gene>
    <name evidence="8" type="ORF">M9458_026591</name>
</gene>
<feature type="signal peptide" evidence="6">
    <location>
        <begin position="1"/>
        <end position="19"/>
    </location>
</feature>
<protein>
    <recommendedName>
        <fullName evidence="7">Bicarbonate transporter-like transmembrane domain-containing protein</fullName>
    </recommendedName>
</protein>
<feature type="chain" id="PRO_5044797118" description="Bicarbonate transporter-like transmembrane domain-containing protein" evidence="6">
    <location>
        <begin position="20"/>
        <end position="68"/>
    </location>
</feature>
<keyword evidence="9" id="KW-1185">Reference proteome</keyword>
<dbReference type="PANTHER" id="PTHR11453:SF127">
    <property type="entry name" value="SOLUTE CARRIER FAMILY 4 MEMBER 11"/>
    <property type="match status" value="1"/>
</dbReference>
<keyword evidence="3 5" id="KW-1133">Transmembrane helix</keyword>
<keyword evidence="6" id="KW-0732">Signal</keyword>
<organism evidence="8 9">
    <name type="scientific">Cirrhinus mrigala</name>
    <name type="common">Mrigala</name>
    <dbReference type="NCBI Taxonomy" id="683832"/>
    <lineage>
        <taxon>Eukaryota</taxon>
        <taxon>Metazoa</taxon>
        <taxon>Chordata</taxon>
        <taxon>Craniata</taxon>
        <taxon>Vertebrata</taxon>
        <taxon>Euteleostomi</taxon>
        <taxon>Actinopterygii</taxon>
        <taxon>Neopterygii</taxon>
        <taxon>Teleostei</taxon>
        <taxon>Ostariophysi</taxon>
        <taxon>Cypriniformes</taxon>
        <taxon>Cyprinidae</taxon>
        <taxon>Labeoninae</taxon>
        <taxon>Labeonini</taxon>
        <taxon>Cirrhinus</taxon>
    </lineage>
</organism>
<dbReference type="EMBL" id="JAMKFB020000013">
    <property type="protein sequence ID" value="KAL0177697.1"/>
    <property type="molecule type" value="Genomic_DNA"/>
</dbReference>
<accession>A0ABD0PUV9</accession>
<dbReference type="InterPro" id="IPR003020">
    <property type="entry name" value="HCO3_transpt_euk"/>
</dbReference>
<dbReference type="InterPro" id="IPR011531">
    <property type="entry name" value="HCO3_transpt-like_TM_dom"/>
</dbReference>
<dbReference type="Pfam" id="PF00955">
    <property type="entry name" value="HCO3_cotransp"/>
    <property type="match status" value="1"/>
</dbReference>
<sequence>MTTSIFLYIAVLLPAIAFGSLNDESTRGEIDVQKTIIGQSIGGIIYSLCAGSPLVIPLTTAPIAIFIS</sequence>
<keyword evidence="2 5" id="KW-0812">Transmembrane</keyword>
<feature type="non-terminal residue" evidence="8">
    <location>
        <position position="68"/>
    </location>
</feature>
<comment type="subcellular location">
    <subcellularLocation>
        <location evidence="1">Membrane</location>
        <topology evidence="1">Multi-pass membrane protein</topology>
    </subcellularLocation>
</comment>
<dbReference type="Gene3D" id="1.10.287.570">
    <property type="entry name" value="Helical hairpin bin"/>
    <property type="match status" value="1"/>
</dbReference>
<evidence type="ECO:0000313" key="9">
    <source>
        <dbReference type="Proteomes" id="UP001529510"/>
    </source>
</evidence>
<keyword evidence="4 5" id="KW-0472">Membrane</keyword>
<feature type="transmembrane region" description="Helical" evidence="5">
    <location>
        <begin position="43"/>
        <end position="67"/>
    </location>
</feature>
<proteinExistence type="predicted"/>
<evidence type="ECO:0000256" key="2">
    <source>
        <dbReference type="ARBA" id="ARBA00022692"/>
    </source>
</evidence>
<dbReference type="GO" id="GO:0016020">
    <property type="term" value="C:membrane"/>
    <property type="evidence" value="ECO:0007669"/>
    <property type="project" value="UniProtKB-SubCell"/>
</dbReference>
<comment type="caution">
    <text evidence="8">The sequence shown here is derived from an EMBL/GenBank/DDBJ whole genome shotgun (WGS) entry which is preliminary data.</text>
</comment>